<evidence type="ECO:0000313" key="2">
    <source>
        <dbReference type="EMBL" id="PLL43162.1"/>
    </source>
</evidence>
<feature type="transmembrane region" description="Helical" evidence="1">
    <location>
        <begin position="6"/>
        <end position="26"/>
    </location>
</feature>
<reference evidence="2 3" key="1">
    <citation type="submission" date="2017-11" db="EMBL/GenBank/DDBJ databases">
        <authorList>
            <person name="Han C.G."/>
        </authorList>
    </citation>
    <scope>NUCLEOTIDE SEQUENCE [LARGE SCALE GENOMIC DNA]</scope>
    <source>
        <strain evidence="2 3">A11</strain>
    </source>
</reference>
<dbReference type="EMBL" id="PIDS01000103">
    <property type="protein sequence ID" value="PLL43162.1"/>
    <property type="molecule type" value="Genomic_DNA"/>
</dbReference>
<feature type="transmembrane region" description="Helical" evidence="1">
    <location>
        <begin position="38"/>
        <end position="57"/>
    </location>
</feature>
<gene>
    <name evidence="2" type="ORF">CWN50_05420</name>
</gene>
<name>A0A2J4RIR0_9ENTR</name>
<reference evidence="2 3" key="2">
    <citation type="submission" date="2018-01" db="EMBL/GenBank/DDBJ databases">
        <title>Genomic study of Klebsiella pneumoniae.</title>
        <authorList>
            <person name="Yang Y."/>
            <person name="Bicalho R."/>
        </authorList>
    </citation>
    <scope>NUCLEOTIDE SEQUENCE [LARGE SCALE GENOMIC DNA]</scope>
    <source>
        <strain evidence="2 3">A11</strain>
    </source>
</reference>
<sequence>MIKDYLIVSYLTAIAAWPFTLALIGLSAGVALYTRRRVLGVALVILFMQVAIAAWQFEHYM</sequence>
<comment type="caution">
    <text evidence="2">The sequence shown here is derived from an EMBL/GenBank/DDBJ whole genome shotgun (WGS) entry which is preliminary data.</text>
</comment>
<organism evidence="2 3">
    <name type="scientific">Klebsiella michiganensis</name>
    <dbReference type="NCBI Taxonomy" id="1134687"/>
    <lineage>
        <taxon>Bacteria</taxon>
        <taxon>Pseudomonadati</taxon>
        <taxon>Pseudomonadota</taxon>
        <taxon>Gammaproteobacteria</taxon>
        <taxon>Enterobacterales</taxon>
        <taxon>Enterobacteriaceae</taxon>
        <taxon>Klebsiella/Raoultella group</taxon>
        <taxon>Klebsiella</taxon>
    </lineage>
</organism>
<protein>
    <submittedName>
        <fullName evidence="2">Uncharacterized protein</fullName>
    </submittedName>
</protein>
<dbReference type="AlphaFoldDB" id="A0A2J4RIR0"/>
<evidence type="ECO:0000256" key="1">
    <source>
        <dbReference type="SAM" id="Phobius"/>
    </source>
</evidence>
<keyword evidence="1" id="KW-1133">Transmembrane helix</keyword>
<dbReference type="Proteomes" id="UP000234505">
    <property type="component" value="Unassembled WGS sequence"/>
</dbReference>
<proteinExistence type="predicted"/>
<accession>A0A2J4RIR0</accession>
<keyword evidence="1" id="KW-0812">Transmembrane</keyword>
<keyword evidence="1" id="KW-0472">Membrane</keyword>
<evidence type="ECO:0000313" key="3">
    <source>
        <dbReference type="Proteomes" id="UP000234505"/>
    </source>
</evidence>